<keyword evidence="2 8" id="KW-0963">Cytoplasm</keyword>
<evidence type="ECO:0000256" key="1">
    <source>
        <dbReference type="ARBA" id="ARBA00004496"/>
    </source>
</evidence>
<keyword evidence="6 8" id="KW-0067">ATP-binding</keyword>
<dbReference type="Gene3D" id="1.20.59.20">
    <property type="match status" value="1"/>
</dbReference>
<dbReference type="SMART" id="SM00977">
    <property type="entry name" value="TilS_C"/>
    <property type="match status" value="1"/>
</dbReference>
<dbReference type="HAMAP" id="MF_01161">
    <property type="entry name" value="tRNA_Ile_lys_synt"/>
    <property type="match status" value="1"/>
</dbReference>
<evidence type="ECO:0000256" key="4">
    <source>
        <dbReference type="ARBA" id="ARBA00022694"/>
    </source>
</evidence>
<dbReference type="PANTHER" id="PTHR43033:SF1">
    <property type="entry name" value="TRNA(ILE)-LYSIDINE SYNTHASE-RELATED"/>
    <property type="match status" value="1"/>
</dbReference>
<evidence type="ECO:0000313" key="11">
    <source>
        <dbReference type="Proteomes" id="UP001339167"/>
    </source>
</evidence>
<name>A0ABU7JFX0_9GAMM</name>
<evidence type="ECO:0000256" key="7">
    <source>
        <dbReference type="ARBA" id="ARBA00048539"/>
    </source>
</evidence>
<evidence type="ECO:0000256" key="8">
    <source>
        <dbReference type="HAMAP-Rule" id="MF_01161"/>
    </source>
</evidence>
<dbReference type="InterPro" id="IPR012094">
    <property type="entry name" value="tRNA_Ile_lys_synt"/>
</dbReference>
<dbReference type="SUPFAM" id="SSF82829">
    <property type="entry name" value="MesJ substrate recognition domain-like"/>
    <property type="match status" value="1"/>
</dbReference>
<dbReference type="Pfam" id="PF11734">
    <property type="entry name" value="TilS_C"/>
    <property type="match status" value="1"/>
</dbReference>
<dbReference type="InterPro" id="IPR015262">
    <property type="entry name" value="tRNA_Ile_lys_synt_subst-bd"/>
</dbReference>
<dbReference type="PANTHER" id="PTHR43033">
    <property type="entry name" value="TRNA(ILE)-LYSIDINE SYNTHASE-RELATED"/>
    <property type="match status" value="1"/>
</dbReference>
<protein>
    <recommendedName>
        <fullName evidence="8">tRNA(Ile)-lysidine synthase</fullName>
        <ecNumber evidence="8">6.3.4.19</ecNumber>
    </recommendedName>
    <alternativeName>
        <fullName evidence="8">tRNA(Ile)-2-lysyl-cytidine synthase</fullName>
    </alternativeName>
    <alternativeName>
        <fullName evidence="8">tRNA(Ile)-lysidine synthetase</fullName>
    </alternativeName>
</protein>
<evidence type="ECO:0000256" key="6">
    <source>
        <dbReference type="ARBA" id="ARBA00022840"/>
    </source>
</evidence>
<dbReference type="SUPFAM" id="SSF52402">
    <property type="entry name" value="Adenine nucleotide alpha hydrolases-like"/>
    <property type="match status" value="1"/>
</dbReference>
<dbReference type="InterPro" id="IPR012796">
    <property type="entry name" value="Lysidine-tRNA-synth_C"/>
</dbReference>
<comment type="subcellular location">
    <subcellularLocation>
        <location evidence="1 8">Cytoplasm</location>
    </subcellularLocation>
</comment>
<dbReference type="InterPro" id="IPR011063">
    <property type="entry name" value="TilS/TtcA_N"/>
</dbReference>
<dbReference type="Proteomes" id="UP001339167">
    <property type="component" value="Unassembled WGS sequence"/>
</dbReference>
<dbReference type="GO" id="GO:0032267">
    <property type="term" value="F:tRNA(Ile)-lysidine synthase activity"/>
    <property type="evidence" value="ECO:0007669"/>
    <property type="project" value="UniProtKB-EC"/>
</dbReference>
<keyword evidence="3 8" id="KW-0436">Ligase</keyword>
<keyword evidence="4 8" id="KW-0819">tRNA processing</keyword>
<evidence type="ECO:0000313" key="10">
    <source>
        <dbReference type="EMBL" id="MEE2024587.1"/>
    </source>
</evidence>
<evidence type="ECO:0000256" key="2">
    <source>
        <dbReference type="ARBA" id="ARBA00022490"/>
    </source>
</evidence>
<keyword evidence="5 8" id="KW-0547">Nucleotide-binding</keyword>
<gene>
    <name evidence="8 10" type="primary">tilS</name>
    <name evidence="10" type="ORF">QWF21_10045</name>
</gene>
<proteinExistence type="inferred from homology"/>
<comment type="similarity">
    <text evidence="8">Belongs to the tRNA(Ile)-lysidine synthase family.</text>
</comment>
<dbReference type="NCBIfam" id="TIGR02432">
    <property type="entry name" value="lysidine_TilS_N"/>
    <property type="match status" value="1"/>
</dbReference>
<reference evidence="10 11" key="1">
    <citation type="submission" date="2023-06" db="EMBL/GenBank/DDBJ databases">
        <title>Alkalimonas sp., MEB004 an alkaliphilic bacterium isolated from Lonar Lake, India.</title>
        <authorList>
            <person name="Joshi A."/>
            <person name="Thite S."/>
        </authorList>
    </citation>
    <scope>NUCLEOTIDE SEQUENCE [LARGE SCALE GENOMIC DNA]</scope>
    <source>
        <strain evidence="10 11">MEB004</strain>
    </source>
</reference>
<comment type="function">
    <text evidence="8">Ligates lysine onto the cytidine present at position 34 of the AUA codon-specific tRNA(Ile) that contains the anticodon CAU, in an ATP-dependent manner. Cytidine is converted to lysidine, thus changing the amino acid specificity of the tRNA from methionine to isoleucine.</text>
</comment>
<comment type="catalytic activity">
    <reaction evidence="7 8">
        <text>cytidine(34) in tRNA(Ile2) + L-lysine + ATP = lysidine(34) in tRNA(Ile2) + AMP + diphosphate + H(+)</text>
        <dbReference type="Rhea" id="RHEA:43744"/>
        <dbReference type="Rhea" id="RHEA-COMP:10625"/>
        <dbReference type="Rhea" id="RHEA-COMP:10670"/>
        <dbReference type="ChEBI" id="CHEBI:15378"/>
        <dbReference type="ChEBI" id="CHEBI:30616"/>
        <dbReference type="ChEBI" id="CHEBI:32551"/>
        <dbReference type="ChEBI" id="CHEBI:33019"/>
        <dbReference type="ChEBI" id="CHEBI:82748"/>
        <dbReference type="ChEBI" id="CHEBI:83665"/>
        <dbReference type="ChEBI" id="CHEBI:456215"/>
        <dbReference type="EC" id="6.3.4.19"/>
    </reaction>
</comment>
<comment type="caution">
    <text evidence="10">The sequence shown here is derived from an EMBL/GenBank/DDBJ whole genome shotgun (WGS) entry which is preliminary data.</text>
</comment>
<keyword evidence="11" id="KW-1185">Reference proteome</keyword>
<dbReference type="InterPro" id="IPR012795">
    <property type="entry name" value="tRNA_Ile_lys_synt_N"/>
</dbReference>
<feature type="domain" description="Lysidine-tRNA(Ile) synthetase C-terminal" evidence="9">
    <location>
        <begin position="374"/>
        <end position="443"/>
    </location>
</feature>
<dbReference type="InterPro" id="IPR014729">
    <property type="entry name" value="Rossmann-like_a/b/a_fold"/>
</dbReference>
<sequence>MTAAQQAQTSRQLEETLAACLHRYQPQQVVLALSGGMDSMVLLELLHRLRQSADWQLKAVHVHHGLHALADDWLAFCQRQCAQRAIPFLYHKIQLAGRHNLEARARTARYQQLEQYCSQADSLVLTAHHADDQLETLLLALKRGSGLAGLSGIAAIRPFNKGYLLRPLLSISRTQLESFAAMAQLAWVDDPSNQDTGFDRNFLRQKVVPVLQQRWPDFAQTAARSMAHCADAQQQLQQQWQQQLRPFIHDKGQVLQLAALHGKERSVRNALLRCWLGQFQLNPELAWLDTLHHEVIAAKADASPQLAIQGWQIRRYQQALYLTKAVPELAADFELFWCGQEVLDLPAGLGQLHFVYAESPPAAGWLPLPATTDLLVCFGRLSLSFKPAGALHSKPLKQWCKHWQLAPWQRPLLPLLLNDNQLIAVAGKASAVAAESATLWCRFTQP</sequence>
<evidence type="ECO:0000256" key="3">
    <source>
        <dbReference type="ARBA" id="ARBA00022598"/>
    </source>
</evidence>
<dbReference type="SUPFAM" id="SSF56037">
    <property type="entry name" value="PheT/TilS domain"/>
    <property type="match status" value="1"/>
</dbReference>
<dbReference type="CDD" id="cd01992">
    <property type="entry name" value="TilS_N"/>
    <property type="match status" value="1"/>
</dbReference>
<dbReference type="Gene3D" id="3.40.50.620">
    <property type="entry name" value="HUPs"/>
    <property type="match status" value="1"/>
</dbReference>
<dbReference type="EMBL" id="JAUGZK010000006">
    <property type="protein sequence ID" value="MEE2024587.1"/>
    <property type="molecule type" value="Genomic_DNA"/>
</dbReference>
<organism evidence="10 11">
    <name type="scientific">Alkalimonas mucilaginosa</name>
    <dbReference type="NCBI Taxonomy" id="3057676"/>
    <lineage>
        <taxon>Bacteria</taxon>
        <taxon>Pseudomonadati</taxon>
        <taxon>Pseudomonadota</taxon>
        <taxon>Gammaproteobacteria</taxon>
        <taxon>Alkalimonas</taxon>
    </lineage>
</organism>
<dbReference type="Pfam" id="PF01171">
    <property type="entry name" value="ATP_bind_3"/>
    <property type="match status" value="1"/>
</dbReference>
<accession>A0ABU7JFX0</accession>
<comment type="domain">
    <text evidence="8">The N-terminal region contains the highly conserved SGGXDS motif, predicted to be a P-loop motif involved in ATP binding.</text>
</comment>
<evidence type="ECO:0000259" key="9">
    <source>
        <dbReference type="SMART" id="SM00977"/>
    </source>
</evidence>
<dbReference type="RefSeq" id="WP_330087917.1">
    <property type="nucleotide sequence ID" value="NZ_JAUGZK010000006.1"/>
</dbReference>
<dbReference type="EC" id="6.3.4.19" evidence="8"/>
<dbReference type="Pfam" id="PF09179">
    <property type="entry name" value="TilS"/>
    <property type="match status" value="1"/>
</dbReference>
<evidence type="ECO:0000256" key="5">
    <source>
        <dbReference type="ARBA" id="ARBA00022741"/>
    </source>
</evidence>
<feature type="binding site" evidence="8">
    <location>
        <begin position="34"/>
        <end position="39"/>
    </location>
    <ligand>
        <name>ATP</name>
        <dbReference type="ChEBI" id="CHEBI:30616"/>
    </ligand>
</feature>